<dbReference type="AlphaFoldDB" id="A0AB73HFZ1"/>
<accession>A0AB73HFZ1</accession>
<evidence type="ECO:0000313" key="1">
    <source>
        <dbReference type="EMBL" id="MBF7114930.1"/>
    </source>
</evidence>
<sequence>MSNYNFSIKGQDLLMRKLQQNMKKTAVKEIVKKRTAEMQNEAMHNAPVDTGTLKRNIRLMLLNGGLAGTVISQADYSGYQEFGTRFMAAQPYMGPAWRKERPIFISELWALVK</sequence>
<gene>
    <name evidence="1" type="ORF">ITQ90_05445</name>
</gene>
<protein>
    <submittedName>
        <fullName evidence="1">HK97 gp10 family phage protein</fullName>
    </submittedName>
</protein>
<dbReference type="NCBIfam" id="TIGR01725">
    <property type="entry name" value="phge_HK97_gp10"/>
    <property type="match status" value="1"/>
</dbReference>
<dbReference type="Pfam" id="PF04883">
    <property type="entry name" value="HK97-gp10_like"/>
    <property type="match status" value="1"/>
</dbReference>
<evidence type="ECO:0000313" key="2">
    <source>
        <dbReference type="Proteomes" id="UP001194632"/>
    </source>
</evidence>
<dbReference type="EMBL" id="JADOFP010000004">
    <property type="protein sequence ID" value="MBF7114930.1"/>
    <property type="molecule type" value="Genomic_DNA"/>
</dbReference>
<name>A0AB73HFZ1_PEDPE</name>
<dbReference type="RefSeq" id="WP_195749609.1">
    <property type="nucleotide sequence ID" value="NZ_JADOFP010000004.1"/>
</dbReference>
<comment type="caution">
    <text evidence="1">The sequence shown here is derived from an EMBL/GenBank/DDBJ whole genome shotgun (WGS) entry which is preliminary data.</text>
</comment>
<dbReference type="Proteomes" id="UP001194632">
    <property type="component" value="Unassembled WGS sequence"/>
</dbReference>
<organism evidence="1 2">
    <name type="scientific">Pediococcus pentosaceus</name>
    <dbReference type="NCBI Taxonomy" id="1255"/>
    <lineage>
        <taxon>Bacteria</taxon>
        <taxon>Bacillati</taxon>
        <taxon>Bacillota</taxon>
        <taxon>Bacilli</taxon>
        <taxon>Lactobacillales</taxon>
        <taxon>Lactobacillaceae</taxon>
        <taxon>Pediococcus</taxon>
    </lineage>
</organism>
<proteinExistence type="predicted"/>
<dbReference type="InterPro" id="IPR010064">
    <property type="entry name" value="HK97-gp10_tail"/>
</dbReference>
<reference evidence="1" key="1">
    <citation type="submission" date="2020-11" db="EMBL/GenBank/DDBJ databases">
        <title>Antibiotic susceptibility profiles of Pediococcus pentosaceus from various origins and their implications for the safety assessment of strains with food-technology applications.</title>
        <authorList>
            <person name="Shani N."/>
            <person name="Oberhaensli S."/>
            <person name="Arias E."/>
        </authorList>
    </citation>
    <scope>NUCLEOTIDE SEQUENCE</scope>
    <source>
        <strain evidence="1">FAM 24207</strain>
    </source>
</reference>